<name>A0AAN6STR1_9PEZI</name>
<evidence type="ECO:0000313" key="3">
    <source>
        <dbReference type="Proteomes" id="UP001303115"/>
    </source>
</evidence>
<reference evidence="3" key="1">
    <citation type="journal article" date="2023" name="Mol. Phylogenet. Evol.">
        <title>Genome-scale phylogeny and comparative genomics of the fungal order Sordariales.</title>
        <authorList>
            <person name="Hensen N."/>
            <person name="Bonometti L."/>
            <person name="Westerberg I."/>
            <person name="Brannstrom I.O."/>
            <person name="Guillou S."/>
            <person name="Cros-Aarteil S."/>
            <person name="Calhoun S."/>
            <person name="Haridas S."/>
            <person name="Kuo A."/>
            <person name="Mondo S."/>
            <person name="Pangilinan J."/>
            <person name="Riley R."/>
            <person name="LaButti K."/>
            <person name="Andreopoulos B."/>
            <person name="Lipzen A."/>
            <person name="Chen C."/>
            <person name="Yan M."/>
            <person name="Daum C."/>
            <person name="Ng V."/>
            <person name="Clum A."/>
            <person name="Steindorff A."/>
            <person name="Ohm R.A."/>
            <person name="Martin F."/>
            <person name="Silar P."/>
            <person name="Natvig D.O."/>
            <person name="Lalanne C."/>
            <person name="Gautier V."/>
            <person name="Ament-Velasquez S.L."/>
            <person name="Kruys A."/>
            <person name="Hutchinson M.I."/>
            <person name="Powell A.J."/>
            <person name="Barry K."/>
            <person name="Miller A.N."/>
            <person name="Grigoriev I.V."/>
            <person name="Debuchy R."/>
            <person name="Gladieux P."/>
            <person name="Hiltunen Thoren M."/>
            <person name="Johannesson H."/>
        </authorList>
    </citation>
    <scope>NUCLEOTIDE SEQUENCE [LARGE SCALE GENOMIC DNA]</scope>
    <source>
        <strain evidence="3">CBS 284.82</strain>
    </source>
</reference>
<comment type="caution">
    <text evidence="2">The sequence shown here is derived from an EMBL/GenBank/DDBJ whole genome shotgun (WGS) entry which is preliminary data.</text>
</comment>
<dbReference type="EMBL" id="MU854353">
    <property type="protein sequence ID" value="KAK4041693.1"/>
    <property type="molecule type" value="Genomic_DNA"/>
</dbReference>
<dbReference type="AlphaFoldDB" id="A0AAN6STR1"/>
<dbReference type="SUPFAM" id="SSF81383">
    <property type="entry name" value="F-box domain"/>
    <property type="match status" value="1"/>
</dbReference>
<gene>
    <name evidence="2" type="ORF">C8A01DRAFT_45232</name>
</gene>
<dbReference type="Proteomes" id="UP001303115">
    <property type="component" value="Unassembled WGS sequence"/>
</dbReference>
<dbReference type="Pfam" id="PF24539">
    <property type="entry name" value="DUF7600"/>
    <property type="match status" value="1"/>
</dbReference>
<evidence type="ECO:0000313" key="2">
    <source>
        <dbReference type="EMBL" id="KAK4041693.1"/>
    </source>
</evidence>
<accession>A0AAN6STR1</accession>
<proteinExistence type="predicted"/>
<dbReference type="InterPro" id="IPR056021">
    <property type="entry name" value="DUF7600"/>
</dbReference>
<evidence type="ECO:0000259" key="1">
    <source>
        <dbReference type="Pfam" id="PF24539"/>
    </source>
</evidence>
<organism evidence="2 3">
    <name type="scientific">Parachaetomium inaequale</name>
    <dbReference type="NCBI Taxonomy" id="2588326"/>
    <lineage>
        <taxon>Eukaryota</taxon>
        <taxon>Fungi</taxon>
        <taxon>Dikarya</taxon>
        <taxon>Ascomycota</taxon>
        <taxon>Pezizomycotina</taxon>
        <taxon>Sordariomycetes</taxon>
        <taxon>Sordariomycetidae</taxon>
        <taxon>Sordariales</taxon>
        <taxon>Chaetomiaceae</taxon>
        <taxon>Parachaetomium</taxon>
    </lineage>
</organism>
<feature type="domain" description="DUF7600" evidence="1">
    <location>
        <begin position="325"/>
        <end position="428"/>
    </location>
</feature>
<sequence>MGPCIFKFPICGWSIYDPDRRPVSWLIQFRGLVCSSAEEGILLTGLGLYSDPQSGAFIALPDSSARWDDPRYENPTEHQFGAMTRRDVNGKHGFLFHDDCWSLVKQAYHPAPVPLERLYHVINSLPMDCLGALVLGDEKDYFSWERGLVSHQFREDPPSDILYRVSPLALSEVDDILAEPPQAPDHRHMCRPSPTPGSSLPGRDVFASLREELCSAVAACLPTADALNARLASRSFWNVYDSQQFWASRFRGADSERSAGTGTGIPRRDWRWLYHRAADARLGPAARNRKRVWALIQHLVKILDLAWNELPAELPFPLQARKPKLRRVVLPVDGILRIAASTVRLGDSGYIAGLSLTMASGHVLQLGYSAAAESECFVRLEGASVAGFNVAVGLGGIHALQCVSGSGTRRQVSAWFGCPGDAPRTERALGNLVPDVPPRRLNLNESFVVAPDAYTWGYAPLFWTCFGGRGGVYLAAFEEITIGGASGCIHFSFANPEVPDECRSFGRIADDADRDKETEAIELLIDGSGGEIIDELELCQELLPTNDPGWLARQGLLAWFKVFHHPSQSFRPGVPVVEKELSASPGTAITGFYGVQLFRHPYSSCPHRGVEFCLAMLGVITEPIHQA</sequence>
<dbReference type="InterPro" id="IPR036047">
    <property type="entry name" value="F-box-like_dom_sf"/>
</dbReference>
<keyword evidence="3" id="KW-1185">Reference proteome</keyword>
<protein>
    <recommendedName>
        <fullName evidence="1">DUF7600 domain-containing protein</fullName>
    </recommendedName>
</protein>